<sequence length="525" mass="58411">MSHFDLKPQILSQLLTLSVTLTRAQPSHLSHTVNGFYSALIQAVKACINADAVALLLNQNGTLTPVALEGLTKDTFGRRFELGAHPRLAAISHSSGALRFDEHCNLPDPYDGLLLANDGDLPVHSCMGFALFDEQDLMAIVTLDSLTPGSFTKYSESFLQHVNDIVAEQLKCALYNEQLLRKAQHGHALVSELSQSTHDMVGQSTPMQSLKSDIQLVASSDFSVLIQGETGTGKELVARNIHKYSRRADQAFVQVNCASLPENLAESEFFGHRKGAFTGADKNREGKFILADGGTIFLDEIGELPLSIQSKLLRVLQNGEIQPVGADQTARVNVRVIAATNRNLEQEIEQGRFRADLYHRLSVYPITVPPLKARRDDILLLAGFFIEQVRKKLALKQLTLNSKLENILLEYEWPGNIRELEHVISRSALRAKQAQWPADIISIEPKYCELQQGKLEQNMTQSAKVAHSNGKPLKQAVDEFQRIEIIAALEENHLNWSAAARQLHLDRANLVRLAKRLNIQVKKHL</sequence>
<dbReference type="SMART" id="SM00065">
    <property type="entry name" value="GAF"/>
    <property type="match status" value="1"/>
</dbReference>
<keyword evidence="8" id="KW-1185">Reference proteome</keyword>
<dbReference type="Gene3D" id="3.30.450.40">
    <property type="match status" value="1"/>
</dbReference>
<name>A0A849V9N5_9GAMM</name>
<dbReference type="PROSITE" id="PS50045">
    <property type="entry name" value="SIGMA54_INTERACT_4"/>
    <property type="match status" value="1"/>
</dbReference>
<dbReference type="PROSITE" id="PS00676">
    <property type="entry name" value="SIGMA54_INTERACT_2"/>
    <property type="match status" value="1"/>
</dbReference>
<dbReference type="InterPro" id="IPR003593">
    <property type="entry name" value="AAA+_ATPase"/>
</dbReference>
<dbReference type="InterPro" id="IPR003018">
    <property type="entry name" value="GAF"/>
</dbReference>
<dbReference type="GO" id="GO:0005524">
    <property type="term" value="F:ATP binding"/>
    <property type="evidence" value="ECO:0007669"/>
    <property type="project" value="UniProtKB-KW"/>
</dbReference>
<reference evidence="7 8" key="1">
    <citation type="submission" date="2020-04" db="EMBL/GenBank/DDBJ databases">
        <title>Pseudoalteromonas caenipelagi sp. nov., isolated from a tidal flat.</title>
        <authorList>
            <person name="Park S."/>
            <person name="Yoon J.-H."/>
        </authorList>
    </citation>
    <scope>NUCLEOTIDE SEQUENCE [LARGE SCALE GENOMIC DNA]</scope>
    <source>
        <strain evidence="7 8">JBTF-M23</strain>
    </source>
</reference>
<gene>
    <name evidence="7" type="primary">norR</name>
    <name evidence="7" type="ORF">HG263_05265</name>
</gene>
<dbReference type="PANTHER" id="PTHR32071:SF35">
    <property type="entry name" value="ANAEROBIC NITRIC OXIDE REDUCTASE TRANSCRIPTION REGULATOR NORR"/>
    <property type="match status" value="1"/>
</dbReference>
<keyword evidence="2" id="KW-0067">ATP-binding</keyword>
<proteinExistence type="predicted"/>
<feature type="domain" description="Sigma-54 factor interaction" evidence="6">
    <location>
        <begin position="200"/>
        <end position="429"/>
    </location>
</feature>
<comment type="caution">
    <text evidence="7">The sequence shown here is derived from an EMBL/GenBank/DDBJ whole genome shotgun (WGS) entry which is preliminary data.</text>
</comment>
<evidence type="ECO:0000256" key="4">
    <source>
        <dbReference type="ARBA" id="ARBA00023125"/>
    </source>
</evidence>
<dbReference type="SUPFAM" id="SSF52540">
    <property type="entry name" value="P-loop containing nucleoside triphosphate hydrolases"/>
    <property type="match status" value="1"/>
</dbReference>
<dbReference type="FunFam" id="3.40.50.300:FF:000006">
    <property type="entry name" value="DNA-binding transcriptional regulator NtrC"/>
    <property type="match status" value="1"/>
</dbReference>
<dbReference type="GO" id="GO:0006355">
    <property type="term" value="P:regulation of DNA-templated transcription"/>
    <property type="evidence" value="ECO:0007669"/>
    <property type="project" value="InterPro"/>
</dbReference>
<dbReference type="Gene3D" id="1.10.8.60">
    <property type="match status" value="1"/>
</dbReference>
<dbReference type="PANTHER" id="PTHR32071">
    <property type="entry name" value="TRANSCRIPTIONAL REGULATORY PROTEIN"/>
    <property type="match status" value="1"/>
</dbReference>
<dbReference type="NCBIfam" id="NF003451">
    <property type="entry name" value="PRK05022.1"/>
    <property type="match status" value="1"/>
</dbReference>
<dbReference type="SUPFAM" id="SSF46689">
    <property type="entry name" value="Homeodomain-like"/>
    <property type="match status" value="1"/>
</dbReference>
<dbReference type="SMART" id="SM00382">
    <property type="entry name" value="AAA"/>
    <property type="match status" value="1"/>
</dbReference>
<dbReference type="PROSITE" id="PS00688">
    <property type="entry name" value="SIGMA54_INTERACT_3"/>
    <property type="match status" value="1"/>
</dbReference>
<dbReference type="InterPro" id="IPR058031">
    <property type="entry name" value="AAA_lid_NorR"/>
</dbReference>
<keyword evidence="5" id="KW-0804">Transcription</keyword>
<dbReference type="PROSITE" id="PS00675">
    <property type="entry name" value="SIGMA54_INTERACT_1"/>
    <property type="match status" value="1"/>
</dbReference>
<evidence type="ECO:0000256" key="1">
    <source>
        <dbReference type="ARBA" id="ARBA00022741"/>
    </source>
</evidence>
<dbReference type="Pfam" id="PF00158">
    <property type="entry name" value="Sigma54_activat"/>
    <property type="match status" value="1"/>
</dbReference>
<evidence type="ECO:0000256" key="2">
    <source>
        <dbReference type="ARBA" id="ARBA00022840"/>
    </source>
</evidence>
<dbReference type="Pfam" id="PF01590">
    <property type="entry name" value="GAF"/>
    <property type="match status" value="1"/>
</dbReference>
<dbReference type="InterPro" id="IPR025662">
    <property type="entry name" value="Sigma_54_int_dom_ATP-bd_1"/>
</dbReference>
<keyword evidence="4" id="KW-0238">DNA-binding</keyword>
<dbReference type="Proteomes" id="UP000586305">
    <property type="component" value="Unassembled WGS sequence"/>
</dbReference>
<dbReference type="GO" id="GO:0003677">
    <property type="term" value="F:DNA binding"/>
    <property type="evidence" value="ECO:0007669"/>
    <property type="project" value="UniProtKB-KW"/>
</dbReference>
<dbReference type="InterPro" id="IPR025943">
    <property type="entry name" value="Sigma_54_int_dom_ATP-bd_2"/>
</dbReference>
<dbReference type="InterPro" id="IPR025944">
    <property type="entry name" value="Sigma_54_int_dom_CS"/>
</dbReference>
<dbReference type="InterPro" id="IPR009057">
    <property type="entry name" value="Homeodomain-like_sf"/>
</dbReference>
<keyword evidence="1" id="KW-0547">Nucleotide-binding</keyword>
<dbReference type="SUPFAM" id="SSF55781">
    <property type="entry name" value="GAF domain-like"/>
    <property type="match status" value="1"/>
</dbReference>
<organism evidence="7 8">
    <name type="scientific">Pseudoalteromonas caenipelagi</name>
    <dbReference type="NCBI Taxonomy" id="2726988"/>
    <lineage>
        <taxon>Bacteria</taxon>
        <taxon>Pseudomonadati</taxon>
        <taxon>Pseudomonadota</taxon>
        <taxon>Gammaproteobacteria</taxon>
        <taxon>Alteromonadales</taxon>
        <taxon>Pseudoalteromonadaceae</taxon>
        <taxon>Pseudoalteromonas</taxon>
    </lineage>
</organism>
<evidence type="ECO:0000313" key="8">
    <source>
        <dbReference type="Proteomes" id="UP000586305"/>
    </source>
</evidence>
<dbReference type="Pfam" id="PF25601">
    <property type="entry name" value="AAA_lid_14"/>
    <property type="match status" value="1"/>
</dbReference>
<evidence type="ECO:0000256" key="5">
    <source>
        <dbReference type="ARBA" id="ARBA00023163"/>
    </source>
</evidence>
<protein>
    <submittedName>
        <fullName evidence="7">Nitric oxide reductase transcriptional regulator NorR</fullName>
    </submittedName>
</protein>
<dbReference type="Gene3D" id="1.10.10.60">
    <property type="entry name" value="Homeodomain-like"/>
    <property type="match status" value="1"/>
</dbReference>
<accession>A0A849V9N5</accession>
<evidence type="ECO:0000313" key="7">
    <source>
        <dbReference type="EMBL" id="NOU49946.1"/>
    </source>
</evidence>
<dbReference type="InterPro" id="IPR029016">
    <property type="entry name" value="GAF-like_dom_sf"/>
</dbReference>
<evidence type="ECO:0000259" key="6">
    <source>
        <dbReference type="PROSITE" id="PS50045"/>
    </source>
</evidence>
<dbReference type="RefSeq" id="WP_171625028.1">
    <property type="nucleotide sequence ID" value="NZ_JABBPG010000002.1"/>
</dbReference>
<dbReference type="EMBL" id="JABBPG010000002">
    <property type="protein sequence ID" value="NOU49946.1"/>
    <property type="molecule type" value="Genomic_DNA"/>
</dbReference>
<dbReference type="InterPro" id="IPR027417">
    <property type="entry name" value="P-loop_NTPase"/>
</dbReference>
<keyword evidence="3" id="KW-0805">Transcription regulation</keyword>
<dbReference type="AlphaFoldDB" id="A0A849V9N5"/>
<dbReference type="Gene3D" id="3.40.50.300">
    <property type="entry name" value="P-loop containing nucleotide triphosphate hydrolases"/>
    <property type="match status" value="1"/>
</dbReference>
<evidence type="ECO:0000256" key="3">
    <source>
        <dbReference type="ARBA" id="ARBA00023015"/>
    </source>
</evidence>
<dbReference type="InterPro" id="IPR002078">
    <property type="entry name" value="Sigma_54_int"/>
</dbReference>
<dbReference type="CDD" id="cd00009">
    <property type="entry name" value="AAA"/>
    <property type="match status" value="1"/>
</dbReference>